<dbReference type="GO" id="GO:0030719">
    <property type="term" value="P:P granule organization"/>
    <property type="evidence" value="ECO:0007669"/>
    <property type="project" value="TreeGrafter"/>
</dbReference>
<dbReference type="CDD" id="cd00105">
    <property type="entry name" value="KH-I"/>
    <property type="match status" value="1"/>
</dbReference>
<dbReference type="Gene3D" id="3.30.1370.10">
    <property type="entry name" value="K Homology domain, type 1"/>
    <property type="match status" value="2"/>
</dbReference>
<evidence type="ECO:0000313" key="5">
    <source>
        <dbReference type="Proteomes" id="UP001151699"/>
    </source>
</evidence>
<dbReference type="Proteomes" id="UP001151699">
    <property type="component" value="Chromosome A"/>
</dbReference>
<feature type="transmembrane region" description="Helical" evidence="2">
    <location>
        <begin position="6"/>
        <end position="26"/>
    </location>
</feature>
<dbReference type="GO" id="GO:0003723">
    <property type="term" value="F:RNA binding"/>
    <property type="evidence" value="ECO:0007669"/>
    <property type="project" value="UniProtKB-UniRule"/>
</dbReference>
<dbReference type="OrthoDB" id="9995375at2759"/>
<dbReference type="SMART" id="SM00322">
    <property type="entry name" value="KH"/>
    <property type="match status" value="2"/>
</dbReference>
<dbReference type="PANTHER" id="PTHR22948:SF29">
    <property type="entry name" value="FI02030P-RELATED"/>
    <property type="match status" value="1"/>
</dbReference>
<dbReference type="SUPFAM" id="SSF54791">
    <property type="entry name" value="Eukaryotic type KH-domain (KH-domain type I)"/>
    <property type="match status" value="2"/>
</dbReference>
<sequence>MKPDIIPIVIGLSLCSASAILFYIWCKTKDRENDATKSPATNSKKNTKVECVISNNVVPLVAGRGGANIKSIEGRTSTQVKFKAKDDKNQICEIIGKLDNVRKAAELIKELALPPPNLTEEILVPQSAYGKIVGRCGEVLQEICRKSQAKVYIDSGDRNEADMRRLCITGTRAHVNMAKQLIEEKIRIDKESRENAQVKREPRGNVKAIVAPETSPATTTSAADAIQPTREKLSSNIIEGQLEVFVSAVASPSRFWIQLHGKQSKELDELTASMTEYYETGDNKNLHKIKDPYLGQIVAAMFKYDSKWYRAEIVGILPNDYNPRDVILDLYFVDFGDSEYVQPNEVFELRTDFLTLRFQAIECFLANVKPKCNDDLWDPEAISRFEELTHGK</sequence>
<keyword evidence="2" id="KW-0472">Membrane</keyword>
<dbReference type="GO" id="GO:0043186">
    <property type="term" value="C:P granule"/>
    <property type="evidence" value="ECO:0007669"/>
    <property type="project" value="TreeGrafter"/>
</dbReference>
<keyword evidence="2" id="KW-1133">Transmembrane helix</keyword>
<evidence type="ECO:0000259" key="3">
    <source>
        <dbReference type="PROSITE" id="PS50304"/>
    </source>
</evidence>
<dbReference type="InterPro" id="IPR036612">
    <property type="entry name" value="KH_dom_type_1_sf"/>
</dbReference>
<feature type="domain" description="Tudor" evidence="3">
    <location>
        <begin position="291"/>
        <end position="356"/>
    </location>
</feature>
<dbReference type="EMBL" id="WJQU01000001">
    <property type="protein sequence ID" value="KAJ6646712.1"/>
    <property type="molecule type" value="Genomic_DNA"/>
</dbReference>
<proteinExistence type="predicted"/>
<accession>A0A9Q0NAB7</accession>
<name>A0A9Q0NAB7_9DIPT</name>
<evidence type="ECO:0000313" key="4">
    <source>
        <dbReference type="EMBL" id="KAJ6646712.1"/>
    </source>
</evidence>
<dbReference type="InterPro" id="IPR035437">
    <property type="entry name" value="SNase_OB-fold_sf"/>
</dbReference>
<dbReference type="Gene3D" id="2.30.30.140">
    <property type="match status" value="1"/>
</dbReference>
<dbReference type="GO" id="GO:0007283">
    <property type="term" value="P:spermatogenesis"/>
    <property type="evidence" value="ECO:0007669"/>
    <property type="project" value="TreeGrafter"/>
</dbReference>
<dbReference type="SUPFAM" id="SSF63748">
    <property type="entry name" value="Tudor/PWWP/MBT"/>
    <property type="match status" value="1"/>
</dbReference>
<gene>
    <name evidence="4" type="primary">papi_1</name>
    <name evidence="4" type="ORF">Bhyg_01925</name>
</gene>
<comment type="caution">
    <text evidence="4">The sequence shown here is derived from an EMBL/GenBank/DDBJ whole genome shotgun (WGS) entry which is preliminary data.</text>
</comment>
<evidence type="ECO:0000256" key="2">
    <source>
        <dbReference type="SAM" id="Phobius"/>
    </source>
</evidence>
<dbReference type="PANTHER" id="PTHR22948">
    <property type="entry name" value="TUDOR DOMAIN CONTAINING PROTEIN"/>
    <property type="match status" value="1"/>
</dbReference>
<dbReference type="Pfam" id="PF00567">
    <property type="entry name" value="TUDOR"/>
    <property type="match status" value="1"/>
</dbReference>
<keyword evidence="2" id="KW-0812">Transmembrane</keyword>
<dbReference type="AlphaFoldDB" id="A0A9Q0NAB7"/>
<dbReference type="InterPro" id="IPR002999">
    <property type="entry name" value="Tudor"/>
</dbReference>
<organism evidence="4 5">
    <name type="scientific">Pseudolycoriella hygida</name>
    <dbReference type="NCBI Taxonomy" id="35572"/>
    <lineage>
        <taxon>Eukaryota</taxon>
        <taxon>Metazoa</taxon>
        <taxon>Ecdysozoa</taxon>
        <taxon>Arthropoda</taxon>
        <taxon>Hexapoda</taxon>
        <taxon>Insecta</taxon>
        <taxon>Pterygota</taxon>
        <taxon>Neoptera</taxon>
        <taxon>Endopterygota</taxon>
        <taxon>Diptera</taxon>
        <taxon>Nematocera</taxon>
        <taxon>Sciaroidea</taxon>
        <taxon>Sciaridae</taxon>
        <taxon>Pseudolycoriella</taxon>
    </lineage>
</organism>
<reference evidence="4" key="1">
    <citation type="submission" date="2022-07" db="EMBL/GenBank/DDBJ databases">
        <authorList>
            <person name="Trinca V."/>
            <person name="Uliana J.V.C."/>
            <person name="Torres T.T."/>
            <person name="Ward R.J."/>
            <person name="Monesi N."/>
        </authorList>
    </citation>
    <scope>NUCLEOTIDE SEQUENCE</scope>
    <source>
        <strain evidence="4">HSMRA1968</strain>
        <tissue evidence="4">Whole embryos</tissue>
    </source>
</reference>
<dbReference type="InterPro" id="IPR004087">
    <property type="entry name" value="KH_dom"/>
</dbReference>
<protein>
    <submittedName>
        <fullName evidence="4">Tudor and KH domain-containing protein like</fullName>
    </submittedName>
</protein>
<evidence type="ECO:0000256" key="1">
    <source>
        <dbReference type="PROSITE-ProRule" id="PRU00117"/>
    </source>
</evidence>
<keyword evidence="1" id="KW-0694">RNA-binding</keyword>
<dbReference type="GO" id="GO:0034587">
    <property type="term" value="P:piRNA processing"/>
    <property type="evidence" value="ECO:0007669"/>
    <property type="project" value="TreeGrafter"/>
</dbReference>
<dbReference type="InterPro" id="IPR004088">
    <property type="entry name" value="KH_dom_type_1"/>
</dbReference>
<dbReference type="PROSITE" id="PS50304">
    <property type="entry name" value="TUDOR"/>
    <property type="match status" value="1"/>
</dbReference>
<dbReference type="GO" id="GO:0005739">
    <property type="term" value="C:mitochondrion"/>
    <property type="evidence" value="ECO:0007669"/>
    <property type="project" value="UniProtKB-ARBA"/>
</dbReference>
<dbReference type="Gene3D" id="2.40.50.90">
    <property type="match status" value="1"/>
</dbReference>
<keyword evidence="5" id="KW-1185">Reference proteome</keyword>
<dbReference type="SMART" id="SM00333">
    <property type="entry name" value="TUDOR"/>
    <property type="match status" value="1"/>
</dbReference>
<dbReference type="InterPro" id="IPR050621">
    <property type="entry name" value="Tudor_domain_containing"/>
</dbReference>
<dbReference type="Pfam" id="PF00013">
    <property type="entry name" value="KH_1"/>
    <property type="match status" value="2"/>
</dbReference>
<dbReference type="PROSITE" id="PS50084">
    <property type="entry name" value="KH_TYPE_1"/>
    <property type="match status" value="2"/>
</dbReference>